<comment type="catalytic activity">
    <reaction evidence="1">
        <text>chorismate = isochorismate</text>
        <dbReference type="Rhea" id="RHEA:18985"/>
        <dbReference type="ChEBI" id="CHEBI:29748"/>
        <dbReference type="ChEBI" id="CHEBI:29780"/>
        <dbReference type="EC" id="5.4.4.2"/>
    </reaction>
</comment>
<organism evidence="13 14">
    <name type="scientific">Cinnamomum micranthum f. kanehirae</name>
    <dbReference type="NCBI Taxonomy" id="337451"/>
    <lineage>
        <taxon>Eukaryota</taxon>
        <taxon>Viridiplantae</taxon>
        <taxon>Streptophyta</taxon>
        <taxon>Embryophyta</taxon>
        <taxon>Tracheophyta</taxon>
        <taxon>Spermatophyta</taxon>
        <taxon>Magnoliopsida</taxon>
        <taxon>Magnoliidae</taxon>
        <taxon>Laurales</taxon>
        <taxon>Lauraceae</taxon>
        <taxon>Cinnamomum</taxon>
    </lineage>
</organism>
<evidence type="ECO:0000256" key="4">
    <source>
        <dbReference type="ARBA" id="ARBA00005297"/>
    </source>
</evidence>
<evidence type="ECO:0000313" key="14">
    <source>
        <dbReference type="Proteomes" id="UP000283530"/>
    </source>
</evidence>
<evidence type="ECO:0000256" key="9">
    <source>
        <dbReference type="ARBA" id="ARBA00022842"/>
    </source>
</evidence>
<dbReference type="NCBIfam" id="TIGR00543">
    <property type="entry name" value="isochor_syn"/>
    <property type="match status" value="1"/>
</dbReference>
<dbReference type="InterPro" id="IPR015890">
    <property type="entry name" value="Chorismate_C"/>
</dbReference>
<evidence type="ECO:0000259" key="12">
    <source>
        <dbReference type="Pfam" id="PF00425"/>
    </source>
</evidence>
<comment type="cofactor">
    <cofactor evidence="2">
        <name>Mg(2+)</name>
        <dbReference type="ChEBI" id="CHEBI:18420"/>
    </cofactor>
</comment>
<dbReference type="FunFam" id="3.60.120.10:FF:000005">
    <property type="entry name" value="isochorismate synthase, chloroplastic-like isoform X1"/>
    <property type="match status" value="1"/>
</dbReference>
<gene>
    <name evidence="13" type="ORF">CKAN_01730800</name>
</gene>
<dbReference type="Pfam" id="PF00425">
    <property type="entry name" value="Chorismate_bind"/>
    <property type="match status" value="1"/>
</dbReference>
<keyword evidence="7" id="KW-0934">Plastid</keyword>
<dbReference type="PANTHER" id="PTHR47253:SF4">
    <property type="entry name" value="ISOCHORISMATE SYNTHASE 2, CHLOROPLASTIC"/>
    <property type="match status" value="1"/>
</dbReference>
<keyword evidence="10" id="KW-0809">Transit peptide</keyword>
<keyword evidence="9" id="KW-0460">Magnesium</keyword>
<dbReference type="GO" id="GO:0042372">
    <property type="term" value="P:phylloquinone biosynthetic process"/>
    <property type="evidence" value="ECO:0007669"/>
    <property type="project" value="UniProtKB-ARBA"/>
</dbReference>
<dbReference type="InterPro" id="IPR004561">
    <property type="entry name" value="IsoChor_synthase"/>
</dbReference>
<accession>A0A3S3NX30</accession>
<feature type="domain" description="Chorismate-utilising enzyme C-terminal" evidence="12">
    <location>
        <begin position="295"/>
        <end position="551"/>
    </location>
</feature>
<dbReference type="InterPro" id="IPR044250">
    <property type="entry name" value="MenF-like"/>
</dbReference>
<keyword evidence="6" id="KW-0150">Chloroplast</keyword>
<name>A0A3S3NX30_9MAGN</name>
<evidence type="ECO:0000256" key="2">
    <source>
        <dbReference type="ARBA" id="ARBA00001946"/>
    </source>
</evidence>
<evidence type="ECO:0000256" key="11">
    <source>
        <dbReference type="ARBA" id="ARBA00023235"/>
    </source>
</evidence>
<keyword evidence="11" id="KW-0413">Isomerase</keyword>
<sequence>MSRYPICSLRTALWGLKNHPHCIIEKRGALGGTMNFINVGCIPSNSKKFRYACCYAVTMNGCRGKLEATVEMCETRTLPAVTTPEMAVPQLNSAILGLKADPPRFRSGIIRLEVPILQQIEAISWLHAQHQLPRCFFSGRDQSNSLDLFNASNGECKSRPSPNLLNVAGVGSAVFFQKFRPFSLDDWRCFRRFLSKDCPLIRAYGAMRFDARTDISSEWEGFGSFYFVVPQVEFDELEGSSMLATTIAWDDSLLMSWGKAVEGLLATLHQISFFVKLQKEVPRTVVLSKNHVPTKASWELAVMKALRMINSKDSGLVKVVLARSSSIVTETDIDPIALLACLQAEGQNAFQFCIQPPGAPAFIGNTPEQLFHRDHLSVSSDALAGTRARGRSHVLDLQREHDLLTSPKDDLEFKIVRESIRRKLELICDHVIIDPKKAIRKFSKVQHLYAKLSGRLRSEEDEFDILSSLHPTPAVGGLPTEDARLFIAKTEMFDRGMYAGPVGWFGGRETEFAVGIRSALVGKGLGTLIYAGAGIVEGTNPSSEWEELELKASQFIKLIDHDMPFSYCQEIKSMGMIK</sequence>
<protein>
    <recommendedName>
        <fullName evidence="5">isochorismate synthase</fullName>
        <ecNumber evidence="5">5.4.4.2</ecNumber>
    </recommendedName>
</protein>
<evidence type="ECO:0000256" key="8">
    <source>
        <dbReference type="ARBA" id="ARBA00022821"/>
    </source>
</evidence>
<evidence type="ECO:0000313" key="13">
    <source>
        <dbReference type="EMBL" id="RWR88310.1"/>
    </source>
</evidence>
<comment type="subcellular location">
    <subcellularLocation>
        <location evidence="3">Plastid</location>
        <location evidence="3">Chloroplast</location>
    </subcellularLocation>
</comment>
<dbReference type="GO" id="GO:0006952">
    <property type="term" value="P:defense response"/>
    <property type="evidence" value="ECO:0007669"/>
    <property type="project" value="UniProtKB-KW"/>
</dbReference>
<evidence type="ECO:0000256" key="3">
    <source>
        <dbReference type="ARBA" id="ARBA00004229"/>
    </source>
</evidence>
<dbReference type="EC" id="5.4.4.2" evidence="5"/>
<comment type="caution">
    <text evidence="13">The sequence shown here is derived from an EMBL/GenBank/DDBJ whole genome shotgun (WGS) entry which is preliminary data.</text>
</comment>
<dbReference type="Gene3D" id="3.60.120.10">
    <property type="entry name" value="Anthranilate synthase"/>
    <property type="match status" value="1"/>
</dbReference>
<dbReference type="STRING" id="337451.A0A3S3NX30"/>
<reference evidence="13 14" key="1">
    <citation type="journal article" date="2019" name="Nat. Plants">
        <title>Stout camphor tree genome fills gaps in understanding of flowering plant genome evolution.</title>
        <authorList>
            <person name="Chaw S.M."/>
            <person name="Liu Y.C."/>
            <person name="Wu Y.W."/>
            <person name="Wang H.Y."/>
            <person name="Lin C.I."/>
            <person name="Wu C.S."/>
            <person name="Ke H.M."/>
            <person name="Chang L.Y."/>
            <person name="Hsu C.Y."/>
            <person name="Yang H.T."/>
            <person name="Sudianto E."/>
            <person name="Hsu M.H."/>
            <person name="Wu K.P."/>
            <person name="Wang L.N."/>
            <person name="Leebens-Mack J.H."/>
            <person name="Tsai I.J."/>
        </authorList>
    </citation>
    <scope>NUCLEOTIDE SEQUENCE [LARGE SCALE GENOMIC DNA]</scope>
    <source>
        <strain evidence="14">cv. Chaw 1501</strain>
        <tissue evidence="13">Young leaves</tissue>
    </source>
</reference>
<dbReference type="GO" id="GO:0009507">
    <property type="term" value="C:chloroplast"/>
    <property type="evidence" value="ECO:0007669"/>
    <property type="project" value="UniProtKB-SubCell"/>
</dbReference>
<keyword evidence="8" id="KW-0611">Plant defense</keyword>
<dbReference type="GO" id="GO:0008909">
    <property type="term" value="F:isochorismate synthase activity"/>
    <property type="evidence" value="ECO:0007669"/>
    <property type="project" value="UniProtKB-EC"/>
</dbReference>
<dbReference type="EMBL" id="QPKB01000007">
    <property type="protein sequence ID" value="RWR88310.1"/>
    <property type="molecule type" value="Genomic_DNA"/>
</dbReference>
<dbReference type="SUPFAM" id="SSF56322">
    <property type="entry name" value="ADC synthase"/>
    <property type="match status" value="1"/>
</dbReference>
<evidence type="ECO:0000256" key="7">
    <source>
        <dbReference type="ARBA" id="ARBA00022640"/>
    </source>
</evidence>
<dbReference type="PANTHER" id="PTHR47253">
    <property type="match status" value="1"/>
</dbReference>
<evidence type="ECO:0000256" key="10">
    <source>
        <dbReference type="ARBA" id="ARBA00022946"/>
    </source>
</evidence>
<dbReference type="AlphaFoldDB" id="A0A3S3NX30"/>
<keyword evidence="14" id="KW-1185">Reference proteome</keyword>
<evidence type="ECO:0000256" key="1">
    <source>
        <dbReference type="ARBA" id="ARBA00000799"/>
    </source>
</evidence>
<dbReference type="OrthoDB" id="8119704at2759"/>
<evidence type="ECO:0000256" key="5">
    <source>
        <dbReference type="ARBA" id="ARBA00012824"/>
    </source>
</evidence>
<comment type="similarity">
    <text evidence="4">Belongs to the isochorismate synthase family.</text>
</comment>
<proteinExistence type="inferred from homology"/>
<dbReference type="InterPro" id="IPR005801">
    <property type="entry name" value="ADC_synthase"/>
</dbReference>
<dbReference type="Proteomes" id="UP000283530">
    <property type="component" value="Unassembled WGS sequence"/>
</dbReference>
<evidence type="ECO:0000256" key="6">
    <source>
        <dbReference type="ARBA" id="ARBA00022528"/>
    </source>
</evidence>